<dbReference type="RefSeq" id="WP_379191205.1">
    <property type="nucleotide sequence ID" value="NZ_JBHSOW010000098.1"/>
</dbReference>
<proteinExistence type="predicted"/>
<gene>
    <name evidence="2" type="ORF">ACFPYJ_26285</name>
</gene>
<dbReference type="Proteomes" id="UP001596047">
    <property type="component" value="Unassembled WGS sequence"/>
</dbReference>
<dbReference type="InterPro" id="IPR013517">
    <property type="entry name" value="FG-GAP"/>
</dbReference>
<dbReference type="InterPro" id="IPR028994">
    <property type="entry name" value="Integrin_alpha_N"/>
</dbReference>
<dbReference type="Gene3D" id="2.130.10.130">
    <property type="entry name" value="Integrin alpha, N-terminal"/>
    <property type="match status" value="1"/>
</dbReference>
<keyword evidence="1" id="KW-0732">Signal</keyword>
<sequence length="273" mass="30539">MTYIRIGKSSLIFRLGGIYLATPFHSQAFRPNLLARKIVVLDKKQGDVNGDGRLDQVFLVGNRPEGPVSDFADQITLVIQDGYSNRYTTVSLPNNAGYRARLFLGDFDKDQVPDILVSIDAGGSGGYGYFYMYSFKHNRLRTMFDVDLYNNEYKFNVYYEDFYKVSVSSPQLDVLFTIDISSKGPEYLSQYYNDNGRLKQPVKGEVLALGALSPIVSNEARTSYDLLAMQRIIGPINADTLGYVENLLVWSGTSFVSARLSVSILSTKLAALF</sequence>
<organism evidence="2 3">
    <name type="scientific">Paenibacillus solisilvae</name>
    <dbReference type="NCBI Taxonomy" id="2486751"/>
    <lineage>
        <taxon>Bacteria</taxon>
        <taxon>Bacillati</taxon>
        <taxon>Bacillota</taxon>
        <taxon>Bacilli</taxon>
        <taxon>Bacillales</taxon>
        <taxon>Paenibacillaceae</taxon>
        <taxon>Paenibacillus</taxon>
    </lineage>
</organism>
<accession>A0ABW0W760</accession>
<evidence type="ECO:0000256" key="1">
    <source>
        <dbReference type="ARBA" id="ARBA00022729"/>
    </source>
</evidence>
<dbReference type="Pfam" id="PF13517">
    <property type="entry name" value="FG-GAP_3"/>
    <property type="match status" value="1"/>
</dbReference>
<dbReference type="EMBL" id="JBHSOW010000098">
    <property type="protein sequence ID" value="MFC5652564.1"/>
    <property type="molecule type" value="Genomic_DNA"/>
</dbReference>
<name>A0ABW0W760_9BACL</name>
<comment type="caution">
    <text evidence="2">The sequence shown here is derived from an EMBL/GenBank/DDBJ whole genome shotgun (WGS) entry which is preliminary data.</text>
</comment>
<keyword evidence="3" id="KW-1185">Reference proteome</keyword>
<evidence type="ECO:0000313" key="2">
    <source>
        <dbReference type="EMBL" id="MFC5652564.1"/>
    </source>
</evidence>
<evidence type="ECO:0000313" key="3">
    <source>
        <dbReference type="Proteomes" id="UP001596047"/>
    </source>
</evidence>
<dbReference type="SUPFAM" id="SSF69318">
    <property type="entry name" value="Integrin alpha N-terminal domain"/>
    <property type="match status" value="1"/>
</dbReference>
<reference evidence="3" key="1">
    <citation type="journal article" date="2019" name="Int. J. Syst. Evol. Microbiol.">
        <title>The Global Catalogue of Microorganisms (GCM) 10K type strain sequencing project: providing services to taxonomists for standard genome sequencing and annotation.</title>
        <authorList>
            <consortium name="The Broad Institute Genomics Platform"/>
            <consortium name="The Broad Institute Genome Sequencing Center for Infectious Disease"/>
            <person name="Wu L."/>
            <person name="Ma J."/>
        </authorList>
    </citation>
    <scope>NUCLEOTIDE SEQUENCE [LARGE SCALE GENOMIC DNA]</scope>
    <source>
        <strain evidence="3">CGMCC 1.3240</strain>
    </source>
</reference>
<protein>
    <submittedName>
        <fullName evidence="2">FG-GAP-like repeat-containing protein</fullName>
    </submittedName>
</protein>